<geneLocation type="plasmid" evidence="1 2">
    <name>pAPA01-020</name>
</geneLocation>
<dbReference type="EMBL" id="AP011123">
    <property type="protein sequence ID" value="BAI01106.1"/>
    <property type="molecule type" value="Genomic_DNA"/>
</dbReference>
<dbReference type="KEGG" id="apt:APA01_43190"/>
<dbReference type="HOGENOM" id="CLU_083584_0_0_5"/>
<name>C7JJ29_ACEP3</name>
<keyword evidence="1" id="KW-0378">Hydrolase</keyword>
<gene>
    <name evidence="1" type="ordered locus">APA01_43190</name>
</gene>
<organism evidence="1 2">
    <name type="scientific">Acetobacter pasteurianus (strain NBRC 105184 / IFO 3283-01)</name>
    <dbReference type="NCBI Taxonomy" id="634452"/>
    <lineage>
        <taxon>Bacteria</taxon>
        <taxon>Pseudomonadati</taxon>
        <taxon>Pseudomonadota</taxon>
        <taxon>Alphaproteobacteria</taxon>
        <taxon>Acetobacterales</taxon>
        <taxon>Acetobacteraceae</taxon>
        <taxon>Acetobacter</taxon>
    </lineage>
</organism>
<keyword evidence="1" id="KW-0540">Nuclease</keyword>
<keyword evidence="1" id="KW-0614">Plasmid</keyword>
<accession>C7JJ29</accession>
<dbReference type="BioCyc" id="APAS634452:APA01_RS15260-MONOMER"/>
<evidence type="ECO:0000313" key="2">
    <source>
        <dbReference type="Proteomes" id="UP000000948"/>
    </source>
</evidence>
<evidence type="ECO:0000313" key="1">
    <source>
        <dbReference type="EMBL" id="BAI01106.1"/>
    </source>
</evidence>
<sequence>MCRGRNSFESNAMNVAVSNTKEIALEQAVERRLCGASSEELAAGAIASGPFRIGQPADFDATLALDRAKFWEFLETTQSKDLDKLKQHNPADWQAKITGQLDKLIKSKGLLHVLKKGLPVDNAHFHLMYPAPLASSAQKVHDNFAANIWSVTR</sequence>
<keyword evidence="1" id="KW-0255">Endonuclease</keyword>
<protein>
    <submittedName>
        <fullName evidence="1">Type I endonuclease restriction R subunit</fullName>
    </submittedName>
</protein>
<dbReference type="GO" id="GO:0004519">
    <property type="term" value="F:endonuclease activity"/>
    <property type="evidence" value="ECO:0007669"/>
    <property type="project" value="UniProtKB-KW"/>
</dbReference>
<proteinExistence type="predicted"/>
<dbReference type="Proteomes" id="UP000000948">
    <property type="component" value="Plasmid pAPA01-020"/>
</dbReference>
<reference evidence="1 2" key="1">
    <citation type="journal article" date="2009" name="Nucleic Acids Res.">
        <title>Whole-genome analyses reveal genetic instability of Acetobacter pasteurianus.</title>
        <authorList>
            <person name="Azuma Y."/>
            <person name="Hosoyama A."/>
            <person name="Matsutani M."/>
            <person name="Furuya N."/>
            <person name="Horikawa H."/>
            <person name="Harada T."/>
            <person name="Hirakawa H."/>
            <person name="Kuhara S."/>
            <person name="Matsushita K."/>
            <person name="Fujita N."/>
            <person name="Shirai M."/>
        </authorList>
    </citation>
    <scope>NUCLEOTIDE SEQUENCE [LARGE SCALE GENOMIC DNA]</scope>
    <source>
        <strain evidence="2">NBRC 105184 / IFO 3283-01</strain>
    </source>
</reference>
<dbReference type="AlphaFoldDB" id="C7JJ29"/>